<dbReference type="RefSeq" id="WP_044434815.1">
    <property type="nucleotide sequence ID" value="NZ_BJYZ01000034.1"/>
</dbReference>
<dbReference type="Proteomes" id="UP000321523">
    <property type="component" value="Unassembled WGS sequence"/>
</dbReference>
<accession>A0A512DZT9</accession>
<dbReference type="PROSITE" id="PS51257">
    <property type="entry name" value="PROKAR_LIPOPROTEIN"/>
    <property type="match status" value="1"/>
</dbReference>
<comment type="caution">
    <text evidence="2">The sequence shown here is derived from an EMBL/GenBank/DDBJ whole genome shotgun (WGS) entry which is preliminary data.</text>
</comment>
<organism evidence="2 3">
    <name type="scientific">Skermanella aerolata</name>
    <dbReference type="NCBI Taxonomy" id="393310"/>
    <lineage>
        <taxon>Bacteria</taxon>
        <taxon>Pseudomonadati</taxon>
        <taxon>Pseudomonadota</taxon>
        <taxon>Alphaproteobacteria</taxon>
        <taxon>Rhodospirillales</taxon>
        <taxon>Azospirillaceae</taxon>
        <taxon>Skermanella</taxon>
    </lineage>
</organism>
<dbReference type="EMBL" id="BJYZ01000034">
    <property type="protein sequence ID" value="GEO41955.1"/>
    <property type="molecule type" value="Genomic_DNA"/>
</dbReference>
<proteinExistence type="predicted"/>
<sequence length="154" mass="16848">MRPSRCSLLLILLAGACTSYTPPEINKNYKLHLPAGTTFSPVVELLETDKTKPIVPYPGTKEQKSAFYQACLREARKDLVAPMESQIFAKRVSRGGSVRMCIQTRTRGGGFGKVLAGCGFDASGKLDRSRKVLTVAEEEGYPYCEQTIAGDEPD</sequence>
<evidence type="ECO:0000313" key="2">
    <source>
        <dbReference type="EMBL" id="GEO41955.1"/>
    </source>
</evidence>
<evidence type="ECO:0008006" key="4">
    <source>
        <dbReference type="Google" id="ProtNLM"/>
    </source>
</evidence>
<evidence type="ECO:0000313" key="3">
    <source>
        <dbReference type="Proteomes" id="UP000321523"/>
    </source>
</evidence>
<keyword evidence="1" id="KW-0732">Signal</keyword>
<reference evidence="2 3" key="1">
    <citation type="submission" date="2019-07" db="EMBL/GenBank/DDBJ databases">
        <title>Whole genome shotgun sequence of Skermanella aerolata NBRC 106429.</title>
        <authorList>
            <person name="Hosoyama A."/>
            <person name="Uohara A."/>
            <person name="Ohji S."/>
            <person name="Ichikawa N."/>
        </authorList>
    </citation>
    <scope>NUCLEOTIDE SEQUENCE [LARGE SCALE GENOMIC DNA]</scope>
    <source>
        <strain evidence="2 3">NBRC 106429</strain>
    </source>
</reference>
<feature type="signal peptide" evidence="1">
    <location>
        <begin position="1"/>
        <end position="21"/>
    </location>
</feature>
<feature type="chain" id="PRO_5021836700" description="Lipoprotein" evidence="1">
    <location>
        <begin position="22"/>
        <end position="154"/>
    </location>
</feature>
<gene>
    <name evidence="2" type="ORF">SAE02_61030</name>
</gene>
<evidence type="ECO:0000256" key="1">
    <source>
        <dbReference type="SAM" id="SignalP"/>
    </source>
</evidence>
<keyword evidence="3" id="KW-1185">Reference proteome</keyword>
<protein>
    <recommendedName>
        <fullName evidence="4">Lipoprotein</fullName>
    </recommendedName>
</protein>
<dbReference type="AlphaFoldDB" id="A0A512DZT9"/>
<name>A0A512DZT9_9PROT</name>